<comment type="caution">
    <text evidence="1">The sequence shown here is derived from an EMBL/GenBank/DDBJ whole genome shotgun (WGS) entry which is preliminary data.</text>
</comment>
<accession>K2F4R1</accession>
<evidence type="ECO:0000313" key="1">
    <source>
        <dbReference type="EMBL" id="EKE26076.1"/>
    </source>
</evidence>
<dbReference type="EMBL" id="AMFJ01000961">
    <property type="protein sequence ID" value="EKE26076.1"/>
    <property type="molecule type" value="Genomic_DNA"/>
</dbReference>
<organism evidence="1">
    <name type="scientific">uncultured bacterium</name>
    <name type="common">gcode 4</name>
    <dbReference type="NCBI Taxonomy" id="1234023"/>
    <lineage>
        <taxon>Bacteria</taxon>
        <taxon>environmental samples</taxon>
    </lineage>
</organism>
<dbReference type="AlphaFoldDB" id="K2F4R1"/>
<sequence>MENLNYLSSKNALKNHSQLIELRKKKIKVAYSDILKNNHNISLWHYRTLLISIWVKDEEWENILKHIKIRLDERCKSESYSTDYLNPIWEDMYNSLDWIIDDLLEFEQIKKFRKLINL</sequence>
<gene>
    <name evidence="1" type="ORF">ACD_4C00445G0002</name>
</gene>
<proteinExistence type="predicted"/>
<reference evidence="1" key="1">
    <citation type="journal article" date="2012" name="Science">
        <title>Fermentation, hydrogen, and sulfur metabolism in multiple uncultivated bacterial phyla.</title>
        <authorList>
            <person name="Wrighton K.C."/>
            <person name="Thomas B.C."/>
            <person name="Sharon I."/>
            <person name="Miller C.S."/>
            <person name="Castelle C.J."/>
            <person name="VerBerkmoes N.C."/>
            <person name="Wilkins M.J."/>
            <person name="Hettich R.L."/>
            <person name="Lipton M.S."/>
            <person name="Williams K.H."/>
            <person name="Long P.E."/>
            <person name="Banfield J.F."/>
        </authorList>
    </citation>
    <scope>NUCLEOTIDE SEQUENCE [LARGE SCALE GENOMIC DNA]</scope>
</reference>
<protein>
    <submittedName>
        <fullName evidence="1">Uncharacterized protein</fullName>
    </submittedName>
</protein>
<name>K2F4R1_9BACT</name>